<dbReference type="Proteomes" id="UP000294360">
    <property type="component" value="Chromosome"/>
</dbReference>
<evidence type="ECO:0000313" key="2">
    <source>
        <dbReference type="EMBL" id="VTZ52663.1"/>
    </source>
</evidence>
<dbReference type="OrthoDB" id="8452080at2"/>
<dbReference type="AlphaFoldDB" id="A0A4U8Z3D0"/>
<dbReference type="EMBL" id="LR536450">
    <property type="protein sequence ID" value="VFU09828.1"/>
    <property type="molecule type" value="Genomic_DNA"/>
</dbReference>
<keyword evidence="4" id="KW-1185">Reference proteome</keyword>
<evidence type="ECO:0000313" key="3">
    <source>
        <dbReference type="Proteomes" id="UP000294360"/>
    </source>
</evidence>
<protein>
    <submittedName>
        <fullName evidence="1">Uncharacterized protein</fullName>
    </submittedName>
</protein>
<evidence type="ECO:0000313" key="1">
    <source>
        <dbReference type="EMBL" id="VFU09828.1"/>
    </source>
</evidence>
<accession>A0A4U8Z3D0</accession>
<gene>
    <name evidence="2" type="ORF">MPC4_90138</name>
    <name evidence="1" type="ORF">MTUNDRAET4_2941</name>
</gene>
<reference evidence="2 4" key="2">
    <citation type="submission" date="2019-05" db="EMBL/GenBank/DDBJ databases">
        <authorList>
            <person name="Farhan Ul Haque M."/>
        </authorList>
    </citation>
    <scope>NUCLEOTIDE SEQUENCE [LARGE SCALE GENOMIC DNA]</scope>
    <source>
        <strain evidence="2">2</strain>
    </source>
</reference>
<dbReference type="KEGG" id="mtun:MTUNDRAET4_2941"/>
<evidence type="ECO:0000313" key="4">
    <source>
        <dbReference type="Proteomes" id="UP000485880"/>
    </source>
</evidence>
<proteinExistence type="predicted"/>
<dbReference type="Proteomes" id="UP000485880">
    <property type="component" value="Unassembled WGS sequence"/>
</dbReference>
<dbReference type="EMBL" id="CABFMQ020000153">
    <property type="protein sequence ID" value="VTZ52663.1"/>
    <property type="molecule type" value="Genomic_DNA"/>
</dbReference>
<organism evidence="1 3">
    <name type="scientific">Methylocella tundrae</name>
    <dbReference type="NCBI Taxonomy" id="227605"/>
    <lineage>
        <taxon>Bacteria</taxon>
        <taxon>Pseudomonadati</taxon>
        <taxon>Pseudomonadota</taxon>
        <taxon>Alphaproteobacteria</taxon>
        <taxon>Hyphomicrobiales</taxon>
        <taxon>Beijerinckiaceae</taxon>
        <taxon>Methylocella</taxon>
    </lineage>
</organism>
<sequence>MRFLFGIIVGVLLTIGAAYVFDSTHKGEGPDGAAERTMVNWDVVQNELKSLSTNIHQGWDHLTGHKDG</sequence>
<name>A0A4U8Z3D0_METTU</name>
<reference evidence="1 3" key="1">
    <citation type="submission" date="2019-03" db="EMBL/GenBank/DDBJ databases">
        <authorList>
            <person name="Kox A.R. M."/>
        </authorList>
    </citation>
    <scope>NUCLEOTIDE SEQUENCE [LARGE SCALE GENOMIC DNA]</scope>
    <source>
        <strain evidence="1">MTUNDRAET4 annotated genome</strain>
    </source>
</reference>